<name>A0A7S1TYQ9_9STRA</name>
<dbReference type="SMART" id="SM00801">
    <property type="entry name" value="dDENN"/>
    <property type="match status" value="1"/>
</dbReference>
<reference evidence="4" key="1">
    <citation type="submission" date="2021-01" db="EMBL/GenBank/DDBJ databases">
        <authorList>
            <person name="Corre E."/>
            <person name="Pelletier E."/>
            <person name="Niang G."/>
            <person name="Scheremetjew M."/>
            <person name="Finn R."/>
            <person name="Kale V."/>
            <person name="Holt S."/>
            <person name="Cochrane G."/>
            <person name="Meng A."/>
            <person name="Brown T."/>
            <person name="Cohen L."/>
        </authorList>
    </citation>
    <scope>NUCLEOTIDE SEQUENCE</scope>
    <source>
        <strain evidence="4">CCMP2877</strain>
    </source>
</reference>
<feature type="compositionally biased region" description="Low complexity" evidence="2">
    <location>
        <begin position="1364"/>
        <end position="1375"/>
    </location>
</feature>
<feature type="compositionally biased region" description="Polar residues" evidence="2">
    <location>
        <begin position="1148"/>
        <end position="1157"/>
    </location>
</feature>
<dbReference type="InterPro" id="IPR002885">
    <property type="entry name" value="PPR_rpt"/>
</dbReference>
<dbReference type="GO" id="GO:0031410">
    <property type="term" value="C:cytoplasmic vesicle"/>
    <property type="evidence" value="ECO:0007669"/>
    <property type="project" value="TreeGrafter"/>
</dbReference>
<dbReference type="GO" id="GO:0032483">
    <property type="term" value="P:regulation of Rab protein signal transduction"/>
    <property type="evidence" value="ECO:0007669"/>
    <property type="project" value="TreeGrafter"/>
</dbReference>
<feature type="compositionally biased region" description="Basic and acidic residues" evidence="2">
    <location>
        <begin position="1048"/>
        <end position="1072"/>
    </location>
</feature>
<proteinExistence type="predicted"/>
<feature type="compositionally biased region" description="Low complexity" evidence="2">
    <location>
        <begin position="696"/>
        <end position="711"/>
    </location>
</feature>
<feature type="domain" description="UDENN" evidence="3">
    <location>
        <begin position="31"/>
        <end position="645"/>
    </location>
</feature>
<feature type="compositionally biased region" description="Acidic residues" evidence="2">
    <location>
        <begin position="198"/>
        <end position="210"/>
    </location>
</feature>
<evidence type="ECO:0000256" key="1">
    <source>
        <dbReference type="PROSITE-ProRule" id="PRU00708"/>
    </source>
</evidence>
<evidence type="ECO:0000313" key="4">
    <source>
        <dbReference type="EMBL" id="CAD9251057.1"/>
    </source>
</evidence>
<feature type="compositionally biased region" description="Acidic residues" evidence="2">
    <location>
        <begin position="901"/>
        <end position="917"/>
    </location>
</feature>
<dbReference type="InterPro" id="IPR005112">
    <property type="entry name" value="dDENN_dom"/>
</dbReference>
<feature type="region of interest" description="Disordered" evidence="2">
    <location>
        <begin position="1043"/>
        <end position="1077"/>
    </location>
</feature>
<feature type="region of interest" description="Disordered" evidence="2">
    <location>
        <begin position="1095"/>
        <end position="1161"/>
    </location>
</feature>
<dbReference type="PANTHER" id="PTHR12296">
    <property type="entry name" value="DENN DOMAIN-CONTAINING PROTEIN 4"/>
    <property type="match status" value="1"/>
</dbReference>
<feature type="compositionally biased region" description="Polar residues" evidence="2">
    <location>
        <begin position="774"/>
        <end position="787"/>
    </location>
</feature>
<feature type="compositionally biased region" description="Gly residues" evidence="2">
    <location>
        <begin position="1489"/>
        <end position="1499"/>
    </location>
</feature>
<dbReference type="Pfam" id="PF03455">
    <property type="entry name" value="dDENN"/>
    <property type="match status" value="1"/>
</dbReference>
<dbReference type="InterPro" id="IPR011990">
    <property type="entry name" value="TPR-like_helical_dom_sf"/>
</dbReference>
<dbReference type="PROSITE" id="PS50211">
    <property type="entry name" value="DENN"/>
    <property type="match status" value="1"/>
</dbReference>
<feature type="region of interest" description="Disordered" evidence="2">
    <location>
        <begin position="1251"/>
        <end position="1399"/>
    </location>
</feature>
<feature type="region of interest" description="Disordered" evidence="2">
    <location>
        <begin position="767"/>
        <end position="797"/>
    </location>
</feature>
<accession>A0A7S1TYQ9</accession>
<dbReference type="InterPro" id="IPR001194">
    <property type="entry name" value="cDENN_dom"/>
</dbReference>
<feature type="region of interest" description="Disordered" evidence="2">
    <location>
        <begin position="1174"/>
        <end position="1231"/>
    </location>
</feature>
<organism evidence="4">
    <name type="scientific">Phaeomonas parva</name>
    <dbReference type="NCBI Taxonomy" id="124430"/>
    <lineage>
        <taxon>Eukaryota</taxon>
        <taxon>Sar</taxon>
        <taxon>Stramenopiles</taxon>
        <taxon>Ochrophyta</taxon>
        <taxon>Pinguiophyceae</taxon>
        <taxon>Pinguiochrysidales</taxon>
        <taxon>Pinguiochrysidaceae</taxon>
        <taxon>Phaeomonas</taxon>
    </lineage>
</organism>
<feature type="region of interest" description="Disordered" evidence="2">
    <location>
        <begin position="128"/>
        <end position="214"/>
    </location>
</feature>
<feature type="compositionally biased region" description="Basic and acidic residues" evidence="2">
    <location>
        <begin position="1126"/>
        <end position="1137"/>
    </location>
</feature>
<dbReference type="SMART" id="SM00800">
    <property type="entry name" value="uDENN"/>
    <property type="match status" value="1"/>
</dbReference>
<protein>
    <recommendedName>
        <fullName evidence="3">UDENN domain-containing protein</fullName>
    </recommendedName>
</protein>
<dbReference type="Gene3D" id="1.25.40.10">
    <property type="entry name" value="Tetratricopeptide repeat domain"/>
    <property type="match status" value="1"/>
</dbReference>
<dbReference type="Pfam" id="PF03456">
    <property type="entry name" value="uDENN"/>
    <property type="match status" value="1"/>
</dbReference>
<feature type="compositionally biased region" description="Acidic residues" evidence="2">
    <location>
        <begin position="1174"/>
        <end position="1183"/>
    </location>
</feature>
<dbReference type="Gene3D" id="3.40.50.11500">
    <property type="match status" value="1"/>
</dbReference>
<feature type="region of interest" description="Disordered" evidence="2">
    <location>
        <begin position="899"/>
        <end position="934"/>
    </location>
</feature>
<feature type="compositionally biased region" description="Low complexity" evidence="2">
    <location>
        <begin position="1097"/>
        <end position="1125"/>
    </location>
</feature>
<dbReference type="PROSITE" id="PS51375">
    <property type="entry name" value="PPR"/>
    <property type="match status" value="1"/>
</dbReference>
<feature type="region of interest" description="Disordered" evidence="2">
    <location>
        <begin position="1478"/>
        <end position="1505"/>
    </location>
</feature>
<dbReference type="Gene3D" id="3.30.450.200">
    <property type="match status" value="1"/>
</dbReference>
<dbReference type="InterPro" id="IPR051696">
    <property type="entry name" value="DENN_Domain_GEFs"/>
</dbReference>
<gene>
    <name evidence="4" type="ORF">PPAR1163_LOCUS9418</name>
</gene>
<evidence type="ECO:0000259" key="3">
    <source>
        <dbReference type="PROSITE" id="PS50211"/>
    </source>
</evidence>
<dbReference type="InterPro" id="IPR037516">
    <property type="entry name" value="Tripartite_DENN"/>
</dbReference>
<dbReference type="SMART" id="SM00799">
    <property type="entry name" value="DENN"/>
    <property type="match status" value="1"/>
</dbReference>
<dbReference type="PANTHER" id="PTHR12296:SF21">
    <property type="entry name" value="DENN DOMAIN-CONTAINING PROTEIN 3"/>
    <property type="match status" value="1"/>
</dbReference>
<dbReference type="InterPro" id="IPR043153">
    <property type="entry name" value="DENN_C"/>
</dbReference>
<evidence type="ECO:0000256" key="2">
    <source>
        <dbReference type="SAM" id="MobiDB-lite"/>
    </source>
</evidence>
<feature type="region of interest" description="Disordered" evidence="2">
    <location>
        <begin position="696"/>
        <end position="720"/>
    </location>
</feature>
<dbReference type="Pfam" id="PF02141">
    <property type="entry name" value="DENN"/>
    <property type="match status" value="1"/>
</dbReference>
<feature type="compositionally biased region" description="Low complexity" evidence="2">
    <location>
        <begin position="1204"/>
        <end position="1215"/>
    </location>
</feature>
<dbReference type="InterPro" id="IPR005113">
    <property type="entry name" value="uDENN_dom"/>
</dbReference>
<dbReference type="EMBL" id="HBGJ01014695">
    <property type="protein sequence ID" value="CAD9251057.1"/>
    <property type="molecule type" value="Transcribed_RNA"/>
</dbReference>
<sequence length="1603" mass="175035">MSLSANQRPHKRLHEYFAIVGLPPVLSFAPDQSMASRLRPLEARYMMALLDRFPRRDHEDTPFPTGVPLFCMPCGLRLETKMRMPTFSTFVHTDGAGQHLYGHCLTIYEPLTPEHRVQLQALLTKAHKARRQARSHSPPALAAGEAAGQDDEGEGAANQEGNPMASPPDELKELQTEAEAEPVAAAGEEERAEPETAASEEEEGEEEEPPSLDGVEVLAPKCLVVLSYWPHHLSYREWLKQLYRVSLSPTPVPLEAYIGSFCHEVPLPPPGRTLVQVAIADQTISFHTPPENAPMSWSALPYAPLFECLRPADIICLFTCLLLEKHVVLISSQQFLLSTASEAVTSLLFPLRWSHVYIPILPAPLFGVLHAPMPFLIGMHTDAIEYGLEQQRIADGGDLPECGAQCAGDEADLINAVRQSTTGNIMRREDSKASHASDGKLDVDAASAQLMPQSVVRVFLDEGRIDLGTTKLPALPDKRLKKLLRTLETHADLHRRRNAAWRELVLPFYDAAFHHTYRPCDAEQIMRELEQTVPFWRRPFRNRKESEAKKAANDAFLDGEKNTEYTPNWNEVREAFLRFFVAMLRDYRQFMTLPTQDVPMPPLRFRKHEFLREQKNDRQALLKALVDTQNFHNFVDERCWPDVESALDIDLFDEAIDAKKNRSNFRLRNRHTPFLQSGRYKEVGTYFVCSPEMAPAGAGAGGPEPAQTAPENPSLSPSASQLNLTDAADLQMSQGDDGRPMYIYSRFPCLNAQRMPTAKAVPNLWKEENDPKNSRSLRLRNNPTWRGNSKAGRAARSIDAQDTATGVTFDEAVLSTFVVAFSSSIGQDRDAAGGIGLGLGLIQESNGEAREDLEIESPRRAPQGADTVDLLLRAATQTMEYPSPSSVRDRKSLGSMSEFSDCLEDDGAGDDADDGFDAEPCGAAAGSDDHEDSDAAEERQVKMNMMLEVAFEVIEAVLDLGASLDSHAFQSLIHACGRCGNVERAIKVLDFLEQANIQVTQTLRTALLIAFDRSGNAASGSGNLPLQIVDHYRRLYERRAPQQSFWNRGKDRDASDSPVKTDKEKVGKEKADNPLPGAKLHLIGASIQPFVPEIAGSSPGAAKPKDAAAGSNGVPASADTASTDAVDSHGSHAHVREGSFASGGCSPLVNSETSQEPQELDDVMVDVVDEAVVIDEDDEEEGSPSETSGEGETPARLTPRVLHTLTRTSTSATNTPVKDGSGGGGHGLRPSLSESDLLEVALRARVRLSLGVTGAGGPGGTAHSSPRDPRAQRHTRSPSFWDRITLRPFPSPSPSAAATAGSDELSPAPHHGRERSGMSIMLGLGGNNNDNDSDDSSMGSPEKEKTSSLATNFSFLRVGGTRRSSNASADSSVASWEPGSATGERNRKPRRRSRSALGFGSNAPFWQTWTMGDRVEQQLLLGQELLKILYPDLEIDTSIQNCPQCGRQLTEDDIFDGFSTDPNHYTIRCPHCDNTAASRGATPTRGNSSSGGGGGGGGDGDGEDARRPFVARFKVTSSAKGFIGSTGEGTPLYCEWLSPWTLQKETLKVISEDGIAELVSPSFRRNGGATATIWWNLFVYLQRYGLPVTFLLSASFESNRLGR</sequence>
<feature type="compositionally biased region" description="Low complexity" evidence="2">
    <location>
        <begin position="1184"/>
        <end position="1194"/>
    </location>
</feature>
<feature type="repeat" description="PPR" evidence="1">
    <location>
        <begin position="965"/>
        <end position="999"/>
    </location>
</feature>